<proteinExistence type="inferred from homology"/>
<feature type="transmembrane region" description="Helical" evidence="7">
    <location>
        <begin position="7"/>
        <end position="27"/>
    </location>
</feature>
<dbReference type="Gene3D" id="1.10.3720.10">
    <property type="entry name" value="MetI-like"/>
    <property type="match status" value="1"/>
</dbReference>
<evidence type="ECO:0000256" key="6">
    <source>
        <dbReference type="ARBA" id="ARBA00023136"/>
    </source>
</evidence>
<dbReference type="SUPFAM" id="SSF161098">
    <property type="entry name" value="MetI-like"/>
    <property type="match status" value="1"/>
</dbReference>
<keyword evidence="6 7" id="KW-0472">Membrane</keyword>
<accession>A0A5C5GG57</accession>
<name>A0A5C5GG57_9RHOB</name>
<comment type="caution">
    <text evidence="9">The sequence shown here is derived from an EMBL/GenBank/DDBJ whole genome shotgun (WGS) entry which is preliminary data.</text>
</comment>
<feature type="transmembrane region" description="Helical" evidence="7">
    <location>
        <begin position="101"/>
        <end position="125"/>
    </location>
</feature>
<evidence type="ECO:0000256" key="2">
    <source>
        <dbReference type="ARBA" id="ARBA00022448"/>
    </source>
</evidence>
<dbReference type="InterPro" id="IPR035906">
    <property type="entry name" value="MetI-like_sf"/>
</dbReference>
<keyword evidence="2 7" id="KW-0813">Transport</keyword>
<dbReference type="PROSITE" id="PS50928">
    <property type="entry name" value="ABC_TM1"/>
    <property type="match status" value="1"/>
</dbReference>
<feature type="transmembrane region" description="Helical" evidence="7">
    <location>
        <begin position="154"/>
        <end position="179"/>
    </location>
</feature>
<dbReference type="AlphaFoldDB" id="A0A5C5GG57"/>
<reference evidence="9 10" key="1">
    <citation type="submission" date="2019-06" db="EMBL/GenBank/DDBJ databases">
        <title>Genome of new Rhodobacteraceae sp. SM1903.</title>
        <authorList>
            <person name="Ren X."/>
        </authorList>
    </citation>
    <scope>NUCLEOTIDE SEQUENCE [LARGE SCALE GENOMIC DNA]</scope>
    <source>
        <strain evidence="9 10">SM1903</strain>
    </source>
</reference>
<evidence type="ECO:0000256" key="1">
    <source>
        <dbReference type="ARBA" id="ARBA00004651"/>
    </source>
</evidence>
<organism evidence="9 10">
    <name type="scientific">Pelagovum pacificum</name>
    <dbReference type="NCBI Taxonomy" id="2588711"/>
    <lineage>
        <taxon>Bacteria</taxon>
        <taxon>Pseudomonadati</taxon>
        <taxon>Pseudomonadota</taxon>
        <taxon>Alphaproteobacteria</taxon>
        <taxon>Rhodobacterales</taxon>
        <taxon>Paracoccaceae</taxon>
        <taxon>Pelagovum</taxon>
    </lineage>
</organism>
<feature type="transmembrane region" description="Helical" evidence="7">
    <location>
        <begin position="200"/>
        <end position="222"/>
    </location>
</feature>
<dbReference type="Pfam" id="PF00528">
    <property type="entry name" value="BPD_transp_1"/>
    <property type="match status" value="1"/>
</dbReference>
<dbReference type="Proteomes" id="UP000314011">
    <property type="component" value="Unassembled WGS sequence"/>
</dbReference>
<feature type="transmembrane region" description="Helical" evidence="7">
    <location>
        <begin position="264"/>
        <end position="284"/>
    </location>
</feature>
<keyword evidence="4 7" id="KW-0812">Transmembrane</keyword>
<comment type="subcellular location">
    <subcellularLocation>
        <location evidence="1 7">Cell membrane</location>
        <topology evidence="1 7">Multi-pass membrane protein</topology>
    </subcellularLocation>
</comment>
<evidence type="ECO:0000256" key="7">
    <source>
        <dbReference type="RuleBase" id="RU363032"/>
    </source>
</evidence>
<dbReference type="CDD" id="cd06261">
    <property type="entry name" value="TM_PBP2"/>
    <property type="match status" value="1"/>
</dbReference>
<dbReference type="EMBL" id="VFFF01000001">
    <property type="protein sequence ID" value="TNY33735.1"/>
    <property type="molecule type" value="Genomic_DNA"/>
</dbReference>
<protein>
    <submittedName>
        <fullName evidence="9">Sugar ABC transporter permease</fullName>
    </submittedName>
</protein>
<evidence type="ECO:0000313" key="9">
    <source>
        <dbReference type="EMBL" id="TNY33735.1"/>
    </source>
</evidence>
<dbReference type="RefSeq" id="WP_140194421.1">
    <property type="nucleotide sequence ID" value="NZ_CP065915.1"/>
</dbReference>
<dbReference type="PANTHER" id="PTHR43005">
    <property type="entry name" value="BLR7065 PROTEIN"/>
    <property type="match status" value="1"/>
</dbReference>
<evidence type="ECO:0000313" key="10">
    <source>
        <dbReference type="Proteomes" id="UP000314011"/>
    </source>
</evidence>
<feature type="transmembrane region" description="Helical" evidence="7">
    <location>
        <begin position="63"/>
        <end position="89"/>
    </location>
</feature>
<dbReference type="GO" id="GO:0005886">
    <property type="term" value="C:plasma membrane"/>
    <property type="evidence" value="ECO:0007669"/>
    <property type="project" value="UniProtKB-SubCell"/>
</dbReference>
<gene>
    <name evidence="9" type="ORF">FHY64_10855</name>
</gene>
<dbReference type="SUPFAM" id="SSF160964">
    <property type="entry name" value="MalF N-terminal region-like"/>
    <property type="match status" value="1"/>
</dbReference>
<comment type="similarity">
    <text evidence="7">Belongs to the binding-protein-dependent transport system permease family.</text>
</comment>
<dbReference type="PANTHER" id="PTHR43005:SF1">
    <property type="entry name" value="SPERMIDINE_PUTRESCINE TRANSPORT SYSTEM PERMEASE PROTEIN"/>
    <property type="match status" value="1"/>
</dbReference>
<evidence type="ECO:0000256" key="3">
    <source>
        <dbReference type="ARBA" id="ARBA00022475"/>
    </source>
</evidence>
<dbReference type="OrthoDB" id="9805778at2"/>
<sequence>MIREGRPWGWLAPALLFLGAIYLWPLLDALRLAFTDATLLRGATEYTTRSITSALGDPALPGILRATLIFTGASVVLLQAAGLAIALLVHRGDQRKLPGMSALRALVLAAWVVPGIANGLIWQIVFSEAPFGGLNSIIAPLGIGPLPWLSDPTLAMVSAVIANIWQGTAFSMILYYAALKGLDPALQEAAKVDGATPLDRFLLVTLPQLRGAMLAASVLVTIQTLNTFDSILALTGGGPAQATEVLALYTYNTVFRGYDLARGAGLALLLMALSLLAAFLYALILRERR</sequence>
<keyword evidence="5 7" id="KW-1133">Transmembrane helix</keyword>
<dbReference type="GO" id="GO:0055085">
    <property type="term" value="P:transmembrane transport"/>
    <property type="evidence" value="ECO:0007669"/>
    <property type="project" value="InterPro"/>
</dbReference>
<feature type="domain" description="ABC transmembrane type-1" evidence="8">
    <location>
        <begin position="64"/>
        <end position="281"/>
    </location>
</feature>
<dbReference type="InterPro" id="IPR000515">
    <property type="entry name" value="MetI-like"/>
</dbReference>
<keyword evidence="3" id="KW-1003">Cell membrane</keyword>
<evidence type="ECO:0000259" key="8">
    <source>
        <dbReference type="PROSITE" id="PS50928"/>
    </source>
</evidence>
<evidence type="ECO:0000256" key="5">
    <source>
        <dbReference type="ARBA" id="ARBA00022989"/>
    </source>
</evidence>
<keyword evidence="10" id="KW-1185">Reference proteome</keyword>
<evidence type="ECO:0000256" key="4">
    <source>
        <dbReference type="ARBA" id="ARBA00022692"/>
    </source>
</evidence>